<evidence type="ECO:0000256" key="2">
    <source>
        <dbReference type="ARBA" id="ARBA00004496"/>
    </source>
</evidence>
<proteinExistence type="inferred from homology"/>
<dbReference type="InterPro" id="IPR053925">
    <property type="entry name" value="RecX_HTH_3rd"/>
</dbReference>
<dbReference type="AlphaFoldDB" id="G9WIT5"/>
<dbReference type="HOGENOM" id="CLU_066607_4_0_9"/>
<evidence type="ECO:0000313" key="10">
    <source>
        <dbReference type="EMBL" id="EHN58384.1"/>
    </source>
</evidence>
<evidence type="ECO:0000259" key="8">
    <source>
        <dbReference type="Pfam" id="PF21981"/>
    </source>
</evidence>
<gene>
    <name evidence="6" type="primary">recX</name>
    <name evidence="10" type="ORF">OKIT_0259</name>
</gene>
<dbReference type="HAMAP" id="MF_01114">
    <property type="entry name" value="RecX"/>
    <property type="match status" value="1"/>
</dbReference>
<evidence type="ECO:0000313" key="11">
    <source>
        <dbReference type="Proteomes" id="UP000004959"/>
    </source>
</evidence>
<dbReference type="InterPro" id="IPR053926">
    <property type="entry name" value="RecX_HTH_1st"/>
</dbReference>
<dbReference type="Gene3D" id="1.10.10.10">
    <property type="entry name" value="Winged helix-like DNA-binding domain superfamily/Winged helix DNA-binding domain"/>
    <property type="match status" value="4"/>
</dbReference>
<dbReference type="eggNOG" id="COG2137">
    <property type="taxonomic scope" value="Bacteria"/>
</dbReference>
<evidence type="ECO:0000256" key="3">
    <source>
        <dbReference type="ARBA" id="ARBA00009695"/>
    </source>
</evidence>
<evidence type="ECO:0000256" key="6">
    <source>
        <dbReference type="HAMAP-Rule" id="MF_01114"/>
    </source>
</evidence>
<comment type="function">
    <text evidence="1 6">Modulates RecA activity.</text>
</comment>
<comment type="caution">
    <text evidence="10">The sequence shown here is derived from an EMBL/GenBank/DDBJ whole genome shotgun (WGS) entry which is preliminary data.</text>
</comment>
<sequence>MTKKITKISAQKIHGRYNLELDGKFAFGITEMTLIKFGLAKNRELDDQEVSTIKKFEESARALSRGLTFLSHHLRTEKELRDKLRSQHFDAEAIDSAVTHLKEEKYIDDRIYAENFVHTQARLLSVGPLVISRKLQALGIAPVDIQAAMQDYKTDNQAENALALAEKFQKHYAKNPAMIQRQKINQALYGKGYDADLIKTVLEKLDFSEDPDVQLENARRVLARIWPRYSKYGRERPYKARQYLYGKGFSAELIDKVIGEQGD</sequence>
<dbReference type="EMBL" id="AFVZ01000001">
    <property type="protein sequence ID" value="EHN58384.1"/>
    <property type="molecule type" value="Genomic_DNA"/>
</dbReference>
<dbReference type="Proteomes" id="UP000004959">
    <property type="component" value="Chromosome"/>
</dbReference>
<evidence type="ECO:0000259" key="9">
    <source>
        <dbReference type="Pfam" id="PF21982"/>
    </source>
</evidence>
<dbReference type="Pfam" id="PF21981">
    <property type="entry name" value="RecX_HTH3"/>
    <property type="match status" value="2"/>
</dbReference>
<dbReference type="Pfam" id="PF02631">
    <property type="entry name" value="RecX_HTH2"/>
    <property type="match status" value="1"/>
</dbReference>
<name>G9WIT5_9LACO</name>
<evidence type="ECO:0000256" key="5">
    <source>
        <dbReference type="ARBA" id="ARBA00022490"/>
    </source>
</evidence>
<dbReference type="PANTHER" id="PTHR33602">
    <property type="entry name" value="REGULATORY PROTEIN RECX FAMILY PROTEIN"/>
    <property type="match status" value="1"/>
</dbReference>
<organism evidence="10 11">
    <name type="scientific">Oenococcus kitaharae DSM 17330</name>
    <dbReference type="NCBI Taxonomy" id="1045004"/>
    <lineage>
        <taxon>Bacteria</taxon>
        <taxon>Bacillati</taxon>
        <taxon>Bacillota</taxon>
        <taxon>Bacilli</taxon>
        <taxon>Lactobacillales</taxon>
        <taxon>Lactobacillaceae</taxon>
        <taxon>Oenococcus</taxon>
    </lineage>
</organism>
<keyword evidence="11" id="KW-1185">Reference proteome</keyword>
<dbReference type="InterPro" id="IPR036388">
    <property type="entry name" value="WH-like_DNA-bd_sf"/>
</dbReference>
<feature type="domain" description="RecX second three-helical" evidence="7">
    <location>
        <begin position="108"/>
        <end position="149"/>
    </location>
</feature>
<evidence type="ECO:0000256" key="1">
    <source>
        <dbReference type="ARBA" id="ARBA00003529"/>
    </source>
</evidence>
<protein>
    <recommendedName>
        <fullName evidence="4 6">Regulatory protein RecX</fullName>
    </recommendedName>
</protein>
<feature type="domain" description="RecX third three-helical" evidence="8">
    <location>
        <begin position="156"/>
        <end position="202"/>
    </location>
</feature>
<dbReference type="STRING" id="336988.NT96_04490"/>
<comment type="subcellular location">
    <subcellularLocation>
        <location evidence="2 6">Cytoplasm</location>
    </subcellularLocation>
</comment>
<dbReference type="InterPro" id="IPR003783">
    <property type="entry name" value="Regulatory_RecX"/>
</dbReference>
<feature type="domain" description="RecX third three-helical" evidence="8">
    <location>
        <begin position="212"/>
        <end position="258"/>
    </location>
</feature>
<dbReference type="PANTHER" id="PTHR33602:SF1">
    <property type="entry name" value="REGULATORY PROTEIN RECX FAMILY PROTEIN"/>
    <property type="match status" value="1"/>
</dbReference>
<accession>G9WIT5</accession>
<dbReference type="RefSeq" id="WP_007744620.1">
    <property type="nucleotide sequence ID" value="NZ_CM001398.1"/>
</dbReference>
<dbReference type="Pfam" id="PF21982">
    <property type="entry name" value="RecX_HTH1"/>
    <property type="match status" value="1"/>
</dbReference>
<dbReference type="OrthoDB" id="5421057at2"/>
<comment type="similarity">
    <text evidence="3 6">Belongs to the RecX family.</text>
</comment>
<keyword evidence="5 6" id="KW-0963">Cytoplasm</keyword>
<dbReference type="PATRIC" id="fig|1045004.4.peg.261"/>
<dbReference type="GO" id="GO:0005737">
    <property type="term" value="C:cytoplasm"/>
    <property type="evidence" value="ECO:0007669"/>
    <property type="project" value="UniProtKB-SubCell"/>
</dbReference>
<dbReference type="GO" id="GO:0006282">
    <property type="term" value="P:regulation of DNA repair"/>
    <property type="evidence" value="ECO:0007669"/>
    <property type="project" value="UniProtKB-UniRule"/>
</dbReference>
<evidence type="ECO:0000256" key="4">
    <source>
        <dbReference type="ARBA" id="ARBA00018111"/>
    </source>
</evidence>
<dbReference type="InterPro" id="IPR053924">
    <property type="entry name" value="RecX_HTH_2nd"/>
</dbReference>
<feature type="domain" description="RecX first three-helical" evidence="9">
    <location>
        <begin position="62"/>
        <end position="101"/>
    </location>
</feature>
<evidence type="ECO:0000259" key="7">
    <source>
        <dbReference type="Pfam" id="PF02631"/>
    </source>
</evidence>
<reference evidence="10 11" key="1">
    <citation type="journal article" date="2012" name="PLoS ONE">
        <title>Functional divergence in the genus oenococcus as predicted by genome sequencing of the newly-described species, Oenococcus kitaharae.</title>
        <authorList>
            <person name="Borneman A.R."/>
            <person name="McCarthy J.M."/>
            <person name="Chambers P.J."/>
            <person name="Bartowsky E.J."/>
        </authorList>
    </citation>
    <scope>NUCLEOTIDE SEQUENCE [LARGE SCALE GENOMIC DNA]</scope>
    <source>
        <strain evidence="11">DSM17330</strain>
    </source>
</reference>